<evidence type="ECO:0000313" key="1">
    <source>
        <dbReference type="EMBL" id="PPQ74101.1"/>
    </source>
</evidence>
<protein>
    <submittedName>
        <fullName evidence="1">Uncharacterized protein</fullName>
    </submittedName>
</protein>
<dbReference type="InParanoid" id="A0A409W6F7"/>
<dbReference type="Gene3D" id="3.40.50.1240">
    <property type="entry name" value="Phosphoglycerate mutase-like"/>
    <property type="match status" value="1"/>
</dbReference>
<evidence type="ECO:0000313" key="2">
    <source>
        <dbReference type="Proteomes" id="UP000284706"/>
    </source>
</evidence>
<dbReference type="OrthoDB" id="10262962at2759"/>
<dbReference type="PANTHER" id="PTHR11567:SF195">
    <property type="entry name" value="ACID PHOSPHATASE, PUTATIVE (AFU_ORTHOLOGUE AFUA_3G14570)-RELATED"/>
    <property type="match status" value="1"/>
</dbReference>
<dbReference type="PANTHER" id="PTHR11567">
    <property type="entry name" value="ACID PHOSPHATASE-RELATED"/>
    <property type="match status" value="1"/>
</dbReference>
<proteinExistence type="predicted"/>
<dbReference type="InterPro" id="IPR029033">
    <property type="entry name" value="His_PPase_superfam"/>
</dbReference>
<dbReference type="AlphaFoldDB" id="A0A409W6F7"/>
<comment type="caution">
    <text evidence="1">The sequence shown here is derived from an EMBL/GenBank/DDBJ whole genome shotgun (WGS) entry which is preliminary data.</text>
</comment>
<keyword evidence="2" id="KW-1185">Reference proteome</keyword>
<accession>A0A409W6F7</accession>
<reference evidence="1 2" key="1">
    <citation type="journal article" date="2018" name="Evol. Lett.">
        <title>Horizontal gene cluster transfer increased hallucinogenic mushroom diversity.</title>
        <authorList>
            <person name="Reynolds H.T."/>
            <person name="Vijayakumar V."/>
            <person name="Gluck-Thaler E."/>
            <person name="Korotkin H.B."/>
            <person name="Matheny P.B."/>
            <person name="Slot J.C."/>
        </authorList>
    </citation>
    <scope>NUCLEOTIDE SEQUENCE [LARGE SCALE GENOMIC DNA]</scope>
    <source>
        <strain evidence="1 2">SRW20</strain>
    </source>
</reference>
<dbReference type="Proteomes" id="UP000284706">
    <property type="component" value="Unassembled WGS sequence"/>
</dbReference>
<dbReference type="GO" id="GO:0016791">
    <property type="term" value="F:phosphatase activity"/>
    <property type="evidence" value="ECO:0007669"/>
    <property type="project" value="TreeGrafter"/>
</dbReference>
<sequence>MVLVFFEVLRESLTAMRTGLSTLLPSALTALTLVNITLADVVHYPPAATNINNISFVFNGTGAPGIFTSSDTPDSEYGVYNWCNMPHVRQREYKTPPRAYTLEYVEVIQRHHKRTPYSSNTFFKEDVSWSCDGSGATFGMIRQVLVALTFVDPLTSGYIARVVLEQVYRQYSGKHLRTLKIRGFQHCQFPQITSEGLQDSITHGSDLRAVYASRLGLPAKLDPTTTKIRVTNNVITSQVASGLVAGLFPLSEPHDIAVMIQSSNFDSLEPAYSCGAASRLISDYTTGSDGAQWQAHLTEAAPLYSKLDKVSGIATQDSGGWHVSFDHYYDNLSAKQCHGKALPCSVNDTSLCITQEEANTVYRLGNWEYSYQFRDAPQSAQYSAFRYGVWALELESHLQAKVDGTSQVAHDGSISPLLGLLQIDQMVWPGISDRLPSGAQRHVGRKAFIGNRLTQHLLQVVFELYSTGGRSKSFFIRVLWGGQPMKTSTPLGILDMIPLSKFLAYIDTMVGGGSDLFTACTQ</sequence>
<dbReference type="EMBL" id="NHYE01005364">
    <property type="protein sequence ID" value="PPQ74101.1"/>
    <property type="molecule type" value="Genomic_DNA"/>
</dbReference>
<dbReference type="SUPFAM" id="SSF53254">
    <property type="entry name" value="Phosphoglycerate mutase-like"/>
    <property type="match status" value="1"/>
</dbReference>
<name>A0A409W6F7_9AGAR</name>
<organism evidence="1 2">
    <name type="scientific">Gymnopilus dilepis</name>
    <dbReference type="NCBI Taxonomy" id="231916"/>
    <lineage>
        <taxon>Eukaryota</taxon>
        <taxon>Fungi</taxon>
        <taxon>Dikarya</taxon>
        <taxon>Basidiomycota</taxon>
        <taxon>Agaricomycotina</taxon>
        <taxon>Agaricomycetes</taxon>
        <taxon>Agaricomycetidae</taxon>
        <taxon>Agaricales</taxon>
        <taxon>Agaricineae</taxon>
        <taxon>Hymenogastraceae</taxon>
        <taxon>Gymnopilus</taxon>
    </lineage>
</organism>
<dbReference type="InterPro" id="IPR050645">
    <property type="entry name" value="Histidine_acid_phosphatase"/>
</dbReference>
<gene>
    <name evidence="1" type="ORF">CVT26_006480</name>
</gene>